<dbReference type="Gene3D" id="3.10.450.710">
    <property type="entry name" value="Tgt2/MlaC"/>
    <property type="match status" value="1"/>
</dbReference>
<dbReference type="STRING" id="154981.AKJ29_01815"/>
<protein>
    <recommendedName>
        <fullName evidence="4">Toluene tolerance protein</fullName>
    </recommendedName>
</protein>
<sequence>MKCSLWVFAVAASIAQPALAGTGEERLVRDLANNMIRIAQSGTSSSETSALADLLRERMDIDAVTEAVFGAHYEAMSSQQVNAAEESLISSTAVVLGAALEGTETIEVTGSESIGDGEVSVSSVLKAPVDGLRDGIDVTWTVVRDLGISKISDVNVAGRSAIEVQAYHVNQLFEISQGNLQAVLAGMGEFEK</sequence>
<proteinExistence type="predicted"/>
<dbReference type="RefSeq" id="WP_055190813.1">
    <property type="nucleotide sequence ID" value="NZ_FPBS01000061.1"/>
</dbReference>
<feature type="signal peptide" evidence="1">
    <location>
        <begin position="1"/>
        <end position="20"/>
    </location>
</feature>
<organism evidence="2 3">
    <name type="scientific">Aliiroseovarius crassostreae</name>
    <dbReference type="NCBI Taxonomy" id="154981"/>
    <lineage>
        <taxon>Bacteria</taxon>
        <taxon>Pseudomonadati</taxon>
        <taxon>Pseudomonadota</taxon>
        <taxon>Alphaproteobacteria</taxon>
        <taxon>Rhodobacterales</taxon>
        <taxon>Paracoccaceae</taxon>
        <taxon>Aliiroseovarius</taxon>
    </lineage>
</organism>
<keyword evidence="3" id="KW-1185">Reference proteome</keyword>
<name>A0A0P7KHH3_9RHOB</name>
<reference evidence="2 3" key="1">
    <citation type="submission" date="2015-09" db="EMBL/GenBank/DDBJ databases">
        <title>Draft genome sequence of Aliiroseovarius crassostreae CV919-312TSm, the causative agent of Roseovarius Oyster Disease (formerly Juvenile Oyster Disease).</title>
        <authorList>
            <person name="Kessner L."/>
            <person name="Spinard E."/>
            <person name="Nelson D."/>
        </authorList>
    </citation>
    <scope>NUCLEOTIDE SEQUENCE [LARGE SCALE GENOMIC DNA]</scope>
    <source>
        <strain evidence="2 3">CV919-312</strain>
    </source>
</reference>
<evidence type="ECO:0000256" key="1">
    <source>
        <dbReference type="SAM" id="SignalP"/>
    </source>
</evidence>
<dbReference type="AlphaFoldDB" id="A0A0P7KHH3"/>
<keyword evidence="1" id="KW-0732">Signal</keyword>
<dbReference type="InterPro" id="IPR008869">
    <property type="entry name" value="MlaC/ttg2D"/>
</dbReference>
<dbReference type="Proteomes" id="UP000050471">
    <property type="component" value="Unassembled WGS sequence"/>
</dbReference>
<dbReference type="InterPro" id="IPR042245">
    <property type="entry name" value="Tgt2/MlaC_sf"/>
</dbReference>
<comment type="caution">
    <text evidence="2">The sequence shown here is derived from an EMBL/GenBank/DDBJ whole genome shotgun (WGS) entry which is preliminary data.</text>
</comment>
<accession>A0A0P7KHH3</accession>
<dbReference type="EMBL" id="LKBA01000008">
    <property type="protein sequence ID" value="KPN62906.1"/>
    <property type="molecule type" value="Genomic_DNA"/>
</dbReference>
<feature type="chain" id="PRO_5006141062" description="Toluene tolerance protein" evidence="1">
    <location>
        <begin position="21"/>
        <end position="192"/>
    </location>
</feature>
<gene>
    <name evidence="2" type="ORF">AKJ29_01815</name>
</gene>
<evidence type="ECO:0008006" key="4">
    <source>
        <dbReference type="Google" id="ProtNLM"/>
    </source>
</evidence>
<dbReference type="Pfam" id="PF05494">
    <property type="entry name" value="MlaC"/>
    <property type="match status" value="1"/>
</dbReference>
<evidence type="ECO:0000313" key="2">
    <source>
        <dbReference type="EMBL" id="KPN62906.1"/>
    </source>
</evidence>
<evidence type="ECO:0000313" key="3">
    <source>
        <dbReference type="Proteomes" id="UP000050471"/>
    </source>
</evidence>